<keyword evidence="3" id="KW-1185">Reference proteome</keyword>
<keyword evidence="1" id="KW-0732">Signal</keyword>
<feature type="signal peptide" evidence="1">
    <location>
        <begin position="1"/>
        <end position="17"/>
    </location>
</feature>
<protein>
    <recommendedName>
        <fullName evidence="4">Lipocalin-like domain-containing protein</fullName>
    </recommendedName>
</protein>
<dbReference type="Proteomes" id="UP000634134">
    <property type="component" value="Unassembled WGS sequence"/>
</dbReference>
<accession>A0ABR9WFA7</accession>
<reference evidence="3" key="1">
    <citation type="submission" date="2023-07" db="EMBL/GenBank/DDBJ databases">
        <title>Dyadobacter sp. nov 'subterranea' isolated from contaminted grondwater.</title>
        <authorList>
            <person name="Szabo I."/>
            <person name="Al-Omari J."/>
            <person name="Szerdahelyi S.G."/>
            <person name="Rado J."/>
        </authorList>
    </citation>
    <scope>NUCLEOTIDE SEQUENCE [LARGE SCALE GENOMIC DNA]</scope>
    <source>
        <strain evidence="3">UP-52</strain>
    </source>
</reference>
<evidence type="ECO:0008006" key="4">
    <source>
        <dbReference type="Google" id="ProtNLM"/>
    </source>
</evidence>
<sequence>MKINTALLFLFCSVFLASCNDNKCDCIAPPFETNLQGQWKWVKTTTPTKTITAEAAGINRTINFFNDGRSDLVTFYQSDSLKSTLVRSREGASADKKNLIYLMKFNPDGYIKFYMKDYSLLETSELMKDYTEKADTIRHFYQYIGQARR</sequence>
<comment type="caution">
    <text evidence="2">The sequence shown here is derived from an EMBL/GenBank/DDBJ whole genome shotgun (WGS) entry which is preliminary data.</text>
</comment>
<evidence type="ECO:0000256" key="1">
    <source>
        <dbReference type="SAM" id="SignalP"/>
    </source>
</evidence>
<organism evidence="2 3">
    <name type="scientific">Dyadobacter subterraneus</name>
    <dbReference type="NCBI Taxonomy" id="2773304"/>
    <lineage>
        <taxon>Bacteria</taxon>
        <taxon>Pseudomonadati</taxon>
        <taxon>Bacteroidota</taxon>
        <taxon>Cytophagia</taxon>
        <taxon>Cytophagales</taxon>
        <taxon>Spirosomataceae</taxon>
        <taxon>Dyadobacter</taxon>
    </lineage>
</organism>
<name>A0ABR9WFA7_9BACT</name>
<feature type="chain" id="PRO_5046781539" description="Lipocalin-like domain-containing protein" evidence="1">
    <location>
        <begin position="18"/>
        <end position="149"/>
    </location>
</feature>
<evidence type="ECO:0000313" key="3">
    <source>
        <dbReference type="Proteomes" id="UP000634134"/>
    </source>
</evidence>
<gene>
    <name evidence="2" type="ORF">IEE83_20070</name>
</gene>
<dbReference type="RefSeq" id="WP_194122265.1">
    <property type="nucleotide sequence ID" value="NZ_JACYGY010000001.1"/>
</dbReference>
<dbReference type="EMBL" id="JACYGY010000001">
    <property type="protein sequence ID" value="MBE9464189.1"/>
    <property type="molecule type" value="Genomic_DNA"/>
</dbReference>
<dbReference type="PROSITE" id="PS51257">
    <property type="entry name" value="PROKAR_LIPOPROTEIN"/>
    <property type="match status" value="1"/>
</dbReference>
<evidence type="ECO:0000313" key="2">
    <source>
        <dbReference type="EMBL" id="MBE9464189.1"/>
    </source>
</evidence>
<proteinExistence type="predicted"/>